<feature type="domain" description="DUF4246" evidence="3">
    <location>
        <begin position="17"/>
        <end position="99"/>
    </location>
</feature>
<dbReference type="Pfam" id="PF14033">
    <property type="entry name" value="DUF4246"/>
    <property type="match status" value="1"/>
</dbReference>
<organism evidence="4 5">
    <name type="scientific">Hydnum rufescens UP504</name>
    <dbReference type="NCBI Taxonomy" id="1448309"/>
    <lineage>
        <taxon>Eukaryota</taxon>
        <taxon>Fungi</taxon>
        <taxon>Dikarya</taxon>
        <taxon>Basidiomycota</taxon>
        <taxon>Agaricomycotina</taxon>
        <taxon>Agaricomycetes</taxon>
        <taxon>Cantharellales</taxon>
        <taxon>Hydnaceae</taxon>
        <taxon>Hydnum</taxon>
    </lineage>
</organism>
<dbReference type="PANTHER" id="PTHR33119">
    <property type="entry name" value="IFI3P"/>
    <property type="match status" value="1"/>
</dbReference>
<sequence>MASVSDTTSGSLSRFDLPGFNLPLNFIPDGLKFWNLGQQLLRSRSLIYQTPVFQSPETGLPLITLRELRMLQFMNQITDKPDWCVKVFDQEIVAKWRNEALSSSEYMSEKMVDYCIAELQYKAKVYEDTGVISVFYGDVIKSDSAIPVWLQAELKALVAPFENVPARHLDWHPGSGNKVLDLVHPSLFPLVYGQTRILPSPEFTTLEDCISRCCEGIVLPIPPKRDRFLYDCQEALFSQKFQWLPCDVDISGDDGVKITSYINNLHPREHSNLYATIEKIIARCIPLWNAALTPLKSIHYKPLRIPFNKVIFDPDPQFTDEEDEGPHQEEGEHEHMFFDRRFEWMEQVREVVHPEPGEFIPPPERVGDVDLRRDYSSYDGGTWHVEGQLNEHICASALYYYDSVNITSSYLAFRQRPSTADADYPNIHYPQNSSSWLMKVFGCEDRKPAIQHVGKVDTKEGRLLTWPNILQHRVEPFTLADPTRPGHRKILALFLVDPNIRIISTANVPCQQKDWWTTEIQRKGVLAKLPFELRDQVFDEVEGFPISLEEAKEQRLELMEERKEFALRTSKALKNELDMSTTVKAALLSAVPEFEVTANRGQI</sequence>
<feature type="domain" description="DUF4246" evidence="2">
    <location>
        <begin position="109"/>
        <end position="518"/>
    </location>
</feature>
<gene>
    <name evidence="4" type="ORF">BS47DRAFT_1376567</name>
</gene>
<comment type="caution">
    <text evidence="4">The sequence shown here is derived from an EMBL/GenBank/DDBJ whole genome shotgun (WGS) entry which is preliminary data.</text>
</comment>
<evidence type="ECO:0000259" key="3">
    <source>
        <dbReference type="Pfam" id="PF21666"/>
    </source>
</evidence>
<dbReference type="EMBL" id="MU128964">
    <property type="protein sequence ID" value="KAF9514148.1"/>
    <property type="molecule type" value="Genomic_DNA"/>
</dbReference>
<feature type="coiled-coil region" evidence="1">
    <location>
        <begin position="548"/>
        <end position="576"/>
    </location>
</feature>
<name>A0A9P6DX16_9AGAM</name>
<keyword evidence="1" id="KW-0175">Coiled coil</keyword>
<dbReference type="InterPro" id="IPR025340">
    <property type="entry name" value="DUF4246"/>
</dbReference>
<evidence type="ECO:0000256" key="1">
    <source>
        <dbReference type="SAM" id="Coils"/>
    </source>
</evidence>
<evidence type="ECO:0000313" key="4">
    <source>
        <dbReference type="EMBL" id="KAF9514148.1"/>
    </source>
</evidence>
<protein>
    <submittedName>
        <fullName evidence="4">Uncharacterized protein</fullName>
    </submittedName>
</protein>
<reference evidence="4" key="1">
    <citation type="journal article" date="2020" name="Nat. Commun.">
        <title>Large-scale genome sequencing of mycorrhizal fungi provides insights into the early evolution of symbiotic traits.</title>
        <authorList>
            <person name="Miyauchi S."/>
            <person name="Kiss E."/>
            <person name="Kuo A."/>
            <person name="Drula E."/>
            <person name="Kohler A."/>
            <person name="Sanchez-Garcia M."/>
            <person name="Morin E."/>
            <person name="Andreopoulos B."/>
            <person name="Barry K.W."/>
            <person name="Bonito G."/>
            <person name="Buee M."/>
            <person name="Carver A."/>
            <person name="Chen C."/>
            <person name="Cichocki N."/>
            <person name="Clum A."/>
            <person name="Culley D."/>
            <person name="Crous P.W."/>
            <person name="Fauchery L."/>
            <person name="Girlanda M."/>
            <person name="Hayes R.D."/>
            <person name="Keri Z."/>
            <person name="LaButti K."/>
            <person name="Lipzen A."/>
            <person name="Lombard V."/>
            <person name="Magnuson J."/>
            <person name="Maillard F."/>
            <person name="Murat C."/>
            <person name="Nolan M."/>
            <person name="Ohm R.A."/>
            <person name="Pangilinan J."/>
            <person name="Pereira M.F."/>
            <person name="Perotto S."/>
            <person name="Peter M."/>
            <person name="Pfister S."/>
            <person name="Riley R."/>
            <person name="Sitrit Y."/>
            <person name="Stielow J.B."/>
            <person name="Szollosi G."/>
            <person name="Zifcakova L."/>
            <person name="Stursova M."/>
            <person name="Spatafora J.W."/>
            <person name="Tedersoo L."/>
            <person name="Vaario L.M."/>
            <person name="Yamada A."/>
            <person name="Yan M."/>
            <person name="Wang P."/>
            <person name="Xu J."/>
            <person name="Bruns T."/>
            <person name="Baldrian P."/>
            <person name="Vilgalys R."/>
            <person name="Dunand C."/>
            <person name="Henrissat B."/>
            <person name="Grigoriev I.V."/>
            <person name="Hibbett D."/>
            <person name="Nagy L.G."/>
            <person name="Martin F.M."/>
        </authorList>
    </citation>
    <scope>NUCLEOTIDE SEQUENCE</scope>
    <source>
        <strain evidence="4">UP504</strain>
    </source>
</reference>
<dbReference type="PANTHER" id="PTHR33119:SF1">
    <property type="entry name" value="FE2OG DIOXYGENASE DOMAIN-CONTAINING PROTEIN"/>
    <property type="match status" value="1"/>
</dbReference>
<dbReference type="InterPro" id="IPR049192">
    <property type="entry name" value="DUF4246_C"/>
</dbReference>
<evidence type="ECO:0000259" key="2">
    <source>
        <dbReference type="Pfam" id="PF14033"/>
    </source>
</evidence>
<dbReference type="AlphaFoldDB" id="A0A9P6DX16"/>
<keyword evidence="5" id="KW-1185">Reference proteome</keyword>
<proteinExistence type="predicted"/>
<dbReference type="Proteomes" id="UP000886523">
    <property type="component" value="Unassembled WGS sequence"/>
</dbReference>
<evidence type="ECO:0000313" key="5">
    <source>
        <dbReference type="Proteomes" id="UP000886523"/>
    </source>
</evidence>
<accession>A0A9P6DX16</accession>
<dbReference type="Pfam" id="PF21666">
    <property type="entry name" value="DUF4246_N"/>
    <property type="match status" value="1"/>
</dbReference>
<dbReference type="InterPro" id="IPR049207">
    <property type="entry name" value="DUF4246_N"/>
</dbReference>
<dbReference type="OrthoDB" id="415532at2759"/>